<dbReference type="UniPathway" id="UPA00219"/>
<dbReference type="GO" id="GO:0009252">
    <property type="term" value="P:peptidoglycan biosynthetic process"/>
    <property type="evidence" value="ECO:0007669"/>
    <property type="project" value="UniProtKB-UniPathway"/>
</dbReference>
<evidence type="ECO:0000259" key="13">
    <source>
        <dbReference type="Pfam" id="PF00905"/>
    </source>
</evidence>
<comment type="similarity">
    <text evidence="3">In the N-terminal section; belongs to the glycosyltransferase 51 family.</text>
</comment>
<comment type="catalytic activity">
    <reaction evidence="11">
        <text>[GlcNAc-(1-&gt;4)-Mur2Ac(oyl-L-Ala-gamma-D-Glu-L-Lys-D-Ala-D-Ala)](n)-di-trans,octa-cis-undecaprenyl diphosphate + beta-D-GlcNAc-(1-&gt;4)-Mur2Ac(oyl-L-Ala-gamma-D-Glu-L-Lys-D-Ala-D-Ala)-di-trans,octa-cis-undecaprenyl diphosphate = [GlcNAc-(1-&gt;4)-Mur2Ac(oyl-L-Ala-gamma-D-Glu-L-Lys-D-Ala-D-Ala)](n+1)-di-trans,octa-cis-undecaprenyl diphosphate + di-trans,octa-cis-undecaprenyl diphosphate + H(+)</text>
        <dbReference type="Rhea" id="RHEA:23708"/>
        <dbReference type="Rhea" id="RHEA-COMP:9602"/>
        <dbReference type="Rhea" id="RHEA-COMP:9603"/>
        <dbReference type="ChEBI" id="CHEBI:15378"/>
        <dbReference type="ChEBI" id="CHEBI:58405"/>
        <dbReference type="ChEBI" id="CHEBI:60033"/>
        <dbReference type="ChEBI" id="CHEBI:78435"/>
        <dbReference type="EC" id="2.4.99.28"/>
    </reaction>
</comment>
<evidence type="ECO:0000256" key="2">
    <source>
        <dbReference type="ARBA" id="ARBA00007090"/>
    </source>
</evidence>
<feature type="domain" description="Penicillin-binding protein transpeptidase" evidence="13">
    <location>
        <begin position="346"/>
        <end position="564"/>
    </location>
</feature>
<feature type="domain" description="Glycosyl transferase family 51" evidence="14">
    <location>
        <begin position="83"/>
        <end position="233"/>
    </location>
</feature>
<evidence type="ECO:0000259" key="15">
    <source>
        <dbReference type="Pfam" id="PF06832"/>
    </source>
</evidence>
<keyword evidence="4" id="KW-0121">Carboxypeptidase</keyword>
<dbReference type="GO" id="GO:0008955">
    <property type="term" value="F:peptidoglycan glycosyltransferase activity"/>
    <property type="evidence" value="ECO:0007669"/>
    <property type="project" value="UniProtKB-EC"/>
</dbReference>
<name>A0A1N6JVL5_9BURK</name>
<reference evidence="16 17" key="1">
    <citation type="submission" date="2016-11" db="EMBL/GenBank/DDBJ databases">
        <authorList>
            <person name="Jaros S."/>
            <person name="Januszkiewicz K."/>
            <person name="Wedrychowicz H."/>
        </authorList>
    </citation>
    <scope>NUCLEOTIDE SEQUENCE [LARGE SCALE GENOMIC DNA]</scope>
    <source>
        <strain evidence="16 17">GAS86</strain>
    </source>
</reference>
<dbReference type="InterPro" id="IPR011815">
    <property type="entry name" value="PBP_1c"/>
</dbReference>
<dbReference type="InterPro" id="IPR036950">
    <property type="entry name" value="PBP_transglycosylase"/>
</dbReference>
<dbReference type="PANTHER" id="PTHR32282:SF15">
    <property type="entry name" value="PENICILLIN-BINDING PROTEIN 1C"/>
    <property type="match status" value="1"/>
</dbReference>
<feature type="domain" description="Penicillin-binding C-terminal" evidence="15">
    <location>
        <begin position="724"/>
        <end position="807"/>
    </location>
</feature>
<dbReference type="GO" id="GO:0006508">
    <property type="term" value="P:proteolysis"/>
    <property type="evidence" value="ECO:0007669"/>
    <property type="project" value="UniProtKB-KW"/>
</dbReference>
<dbReference type="NCBIfam" id="TIGR02073">
    <property type="entry name" value="PBP_1c"/>
    <property type="match status" value="1"/>
</dbReference>
<dbReference type="AlphaFoldDB" id="A0A1N6JVL5"/>
<dbReference type="Gene3D" id="1.10.3810.10">
    <property type="entry name" value="Biosynthetic peptidoglycan transglycosylase-like"/>
    <property type="match status" value="1"/>
</dbReference>
<dbReference type="InterPro" id="IPR023346">
    <property type="entry name" value="Lysozyme-like_dom_sf"/>
</dbReference>
<dbReference type="EC" id="2.4.99.28" evidence="10"/>
<keyword evidence="7" id="KW-0808">Transferase</keyword>
<accession>A0A1N6JVL5</accession>
<comment type="similarity">
    <text evidence="2">In the C-terminal section; belongs to the transpeptidase family.</text>
</comment>
<evidence type="ECO:0000313" key="17">
    <source>
        <dbReference type="Proteomes" id="UP000184693"/>
    </source>
</evidence>
<dbReference type="InterPro" id="IPR001264">
    <property type="entry name" value="Glyco_trans_51"/>
</dbReference>
<evidence type="ECO:0000256" key="8">
    <source>
        <dbReference type="ARBA" id="ARBA00022801"/>
    </source>
</evidence>
<organism evidence="16 17">
    <name type="scientific">Paraburkholderia phenazinium</name>
    <dbReference type="NCBI Taxonomy" id="60549"/>
    <lineage>
        <taxon>Bacteria</taxon>
        <taxon>Pseudomonadati</taxon>
        <taxon>Pseudomonadota</taxon>
        <taxon>Betaproteobacteria</taxon>
        <taxon>Burkholderiales</taxon>
        <taxon>Burkholderiaceae</taxon>
        <taxon>Paraburkholderia</taxon>
    </lineage>
</organism>
<dbReference type="Gene3D" id="3.40.710.10">
    <property type="entry name" value="DD-peptidase/beta-lactamase superfamily"/>
    <property type="match status" value="1"/>
</dbReference>
<keyword evidence="9" id="KW-0511">Multifunctional enzyme</keyword>
<dbReference type="GO" id="GO:0030288">
    <property type="term" value="C:outer membrane-bounded periplasmic space"/>
    <property type="evidence" value="ECO:0007669"/>
    <property type="project" value="TreeGrafter"/>
</dbReference>
<evidence type="ECO:0000256" key="3">
    <source>
        <dbReference type="ARBA" id="ARBA00007739"/>
    </source>
</evidence>
<keyword evidence="6" id="KW-0328">Glycosyltransferase</keyword>
<dbReference type="SUPFAM" id="SSF56601">
    <property type="entry name" value="beta-lactamase/transpeptidase-like"/>
    <property type="match status" value="1"/>
</dbReference>
<evidence type="ECO:0000259" key="14">
    <source>
        <dbReference type="Pfam" id="PF00912"/>
    </source>
</evidence>
<dbReference type="InterPro" id="IPR009647">
    <property type="entry name" value="PBP_C"/>
</dbReference>
<feature type="region of interest" description="Disordered" evidence="12">
    <location>
        <begin position="709"/>
        <end position="733"/>
    </location>
</feature>
<comment type="pathway">
    <text evidence="1">Cell wall biogenesis; peptidoglycan biosynthesis.</text>
</comment>
<protein>
    <recommendedName>
        <fullName evidence="10">peptidoglycan glycosyltransferase</fullName>
        <ecNumber evidence="10">2.4.99.28</ecNumber>
    </recommendedName>
</protein>
<evidence type="ECO:0000256" key="9">
    <source>
        <dbReference type="ARBA" id="ARBA00023268"/>
    </source>
</evidence>
<dbReference type="Pfam" id="PF00912">
    <property type="entry name" value="Transgly"/>
    <property type="match status" value="1"/>
</dbReference>
<keyword evidence="5" id="KW-0645">Protease</keyword>
<keyword evidence="8" id="KW-0378">Hydrolase</keyword>
<evidence type="ECO:0000256" key="7">
    <source>
        <dbReference type="ARBA" id="ARBA00022679"/>
    </source>
</evidence>
<evidence type="ECO:0000256" key="12">
    <source>
        <dbReference type="SAM" id="MobiDB-lite"/>
    </source>
</evidence>
<dbReference type="InterPro" id="IPR050396">
    <property type="entry name" value="Glycosyltr_51/Transpeptidase"/>
</dbReference>
<dbReference type="SUPFAM" id="SSF53955">
    <property type="entry name" value="Lysozyme-like"/>
    <property type="match status" value="1"/>
</dbReference>
<evidence type="ECO:0000256" key="4">
    <source>
        <dbReference type="ARBA" id="ARBA00022645"/>
    </source>
</evidence>
<dbReference type="GO" id="GO:0008658">
    <property type="term" value="F:penicillin binding"/>
    <property type="evidence" value="ECO:0007669"/>
    <property type="project" value="InterPro"/>
</dbReference>
<evidence type="ECO:0000256" key="10">
    <source>
        <dbReference type="ARBA" id="ARBA00044770"/>
    </source>
</evidence>
<sequence length="816" mass="90775">MARQATLFQLSANLIIVSLLRSLLHACGRWLHRWQNWLVGALLVVGVLAGCRLWPHPSLQGWKPSSTAFYDDHGRLLRLTLASDDRYRLWVPLKDMSPQLVDAVLLHEDRWYRWHPGFNPYGLARGAWVTYVRHGNPQGGSTITMQLARSLWQLNTRTPWGKLKQVGRAIQLELFYSKQQILEAYLNDAPYGRNVEGAGAASIAYFNKPVGALSLPEALTLAVIPQDPARRLPRVPTRGPAGADGVINPQLTTSRNRLYARWLAGHPQDASLKPLFALPLNIRPLSRLPFEAPHAVEQLLAARQIDGEDHESRLRTTIDLDLQHTLERQITRYVARNNGIGIRNASAMLVDTRDMGIKAMVGSADYFNRSIQGQVNGTLARRSPGSTLKPFIYALGFDQGVLHPQTVLRDVPTSFGPYTPENFDGHFLGPITATDALNRSRNIPAVWVASQLHQPDLYQFLQQAGIGHLASEQHYGLALVLGGGEVTMQDLAGLYAMLANRGELKPLRLLASDPQVPGTRMLSDEASFMVMDMLRQHLRPDETTGAQPSHLPVYWKTGTSWAFRDAWTAGVFGPYVLIVWVGNFDSTSNQAFVGVDAAAPLFFQIVDGLEAERPQLAEPFRPRPGNVKRVQICLASGELPNQWCPEKGWTWFIPGKSPIRVSNVHRPVVIDDASGLPACPPYTGKRTHEEVYEFWPSDLQQVFAQAGIPRRKPPQNPECRNAGTPDGDPPQITSPVRGSVYAMRLKQLGQERIAFNATTDADAHALYWFVNDAYVGRSDPGTALYWQPRTAGSYSVRAIDDHGRIDQRTLEVGLVD</sequence>
<dbReference type="Pfam" id="PF06832">
    <property type="entry name" value="BiPBP_C"/>
    <property type="match status" value="1"/>
</dbReference>
<proteinExistence type="inferred from homology"/>
<dbReference type="GO" id="GO:0004180">
    <property type="term" value="F:carboxypeptidase activity"/>
    <property type="evidence" value="ECO:0007669"/>
    <property type="project" value="UniProtKB-KW"/>
</dbReference>
<evidence type="ECO:0000313" key="16">
    <source>
        <dbReference type="EMBL" id="SIO48271.1"/>
    </source>
</evidence>
<dbReference type="PANTHER" id="PTHR32282">
    <property type="entry name" value="BINDING PROTEIN TRANSPEPTIDASE, PUTATIVE-RELATED"/>
    <property type="match status" value="1"/>
</dbReference>
<dbReference type="Proteomes" id="UP000184693">
    <property type="component" value="Unassembled WGS sequence"/>
</dbReference>
<evidence type="ECO:0000256" key="5">
    <source>
        <dbReference type="ARBA" id="ARBA00022670"/>
    </source>
</evidence>
<evidence type="ECO:0000256" key="6">
    <source>
        <dbReference type="ARBA" id="ARBA00022676"/>
    </source>
</evidence>
<evidence type="ECO:0000256" key="1">
    <source>
        <dbReference type="ARBA" id="ARBA00004752"/>
    </source>
</evidence>
<dbReference type="InterPro" id="IPR012338">
    <property type="entry name" value="Beta-lactam/transpept-like"/>
</dbReference>
<evidence type="ECO:0000256" key="11">
    <source>
        <dbReference type="ARBA" id="ARBA00049902"/>
    </source>
</evidence>
<dbReference type="Pfam" id="PF00905">
    <property type="entry name" value="Transpeptidase"/>
    <property type="match status" value="1"/>
</dbReference>
<dbReference type="InterPro" id="IPR001460">
    <property type="entry name" value="PCN-bd_Tpept"/>
</dbReference>
<dbReference type="EMBL" id="FSRM01000002">
    <property type="protein sequence ID" value="SIO48271.1"/>
    <property type="molecule type" value="Genomic_DNA"/>
</dbReference>
<gene>
    <name evidence="16" type="ORF">SAMN05444168_5158</name>
</gene>